<evidence type="ECO:0000313" key="6">
    <source>
        <dbReference type="EMBL" id="HJC23569.1"/>
    </source>
</evidence>
<name>A0A9D2NH05_9FIRM</name>
<dbReference type="SMART" id="SM00228">
    <property type="entry name" value="PDZ"/>
    <property type="match status" value="1"/>
</dbReference>
<dbReference type="Gene3D" id="2.40.10.10">
    <property type="entry name" value="Trypsin-like serine proteases"/>
    <property type="match status" value="2"/>
</dbReference>
<keyword evidence="3" id="KW-0378">Hydrolase</keyword>
<feature type="region of interest" description="Disordered" evidence="4">
    <location>
        <begin position="1"/>
        <end position="46"/>
    </location>
</feature>
<dbReference type="Proteomes" id="UP000823891">
    <property type="component" value="Unassembled WGS sequence"/>
</dbReference>
<dbReference type="Gene3D" id="2.30.42.10">
    <property type="match status" value="1"/>
</dbReference>
<dbReference type="InterPro" id="IPR009003">
    <property type="entry name" value="Peptidase_S1_PA"/>
</dbReference>
<protein>
    <submittedName>
        <fullName evidence="6">Trypsin-like peptidase domain-containing protein</fullName>
    </submittedName>
</protein>
<dbReference type="InterPro" id="IPR041489">
    <property type="entry name" value="PDZ_6"/>
</dbReference>
<keyword evidence="2" id="KW-0645">Protease</keyword>
<dbReference type="SUPFAM" id="SSF50494">
    <property type="entry name" value="Trypsin-like serine proteases"/>
    <property type="match status" value="1"/>
</dbReference>
<dbReference type="PANTHER" id="PTHR43343">
    <property type="entry name" value="PEPTIDASE S12"/>
    <property type="match status" value="1"/>
</dbReference>
<dbReference type="InterPro" id="IPR036034">
    <property type="entry name" value="PDZ_sf"/>
</dbReference>
<evidence type="ECO:0000256" key="4">
    <source>
        <dbReference type="SAM" id="MobiDB-lite"/>
    </source>
</evidence>
<dbReference type="InterPro" id="IPR001478">
    <property type="entry name" value="PDZ"/>
</dbReference>
<accession>A0A9D2NH05</accession>
<organism evidence="6 7">
    <name type="scientific">Candidatus Eisenbergiella merdavium</name>
    <dbReference type="NCBI Taxonomy" id="2838551"/>
    <lineage>
        <taxon>Bacteria</taxon>
        <taxon>Bacillati</taxon>
        <taxon>Bacillota</taxon>
        <taxon>Clostridia</taxon>
        <taxon>Lachnospirales</taxon>
        <taxon>Lachnospiraceae</taxon>
        <taxon>Eisenbergiella</taxon>
    </lineage>
</organism>
<dbReference type="InterPro" id="IPR001940">
    <property type="entry name" value="Peptidase_S1C"/>
</dbReference>
<dbReference type="AlphaFoldDB" id="A0A9D2NH05"/>
<evidence type="ECO:0000259" key="5">
    <source>
        <dbReference type="PROSITE" id="PS50106"/>
    </source>
</evidence>
<dbReference type="InterPro" id="IPR051201">
    <property type="entry name" value="Chloro_Bact_Ser_Proteases"/>
</dbReference>
<reference evidence="6" key="1">
    <citation type="journal article" date="2021" name="PeerJ">
        <title>Extensive microbial diversity within the chicken gut microbiome revealed by metagenomics and culture.</title>
        <authorList>
            <person name="Gilroy R."/>
            <person name="Ravi A."/>
            <person name="Getino M."/>
            <person name="Pursley I."/>
            <person name="Horton D.L."/>
            <person name="Alikhan N.F."/>
            <person name="Baker D."/>
            <person name="Gharbi K."/>
            <person name="Hall N."/>
            <person name="Watson M."/>
            <person name="Adriaenssens E.M."/>
            <person name="Foster-Nyarko E."/>
            <person name="Jarju S."/>
            <person name="Secka A."/>
            <person name="Antonio M."/>
            <person name="Oren A."/>
            <person name="Chaudhuri R.R."/>
            <person name="La Ragione R."/>
            <person name="Hildebrand F."/>
            <person name="Pallen M.J."/>
        </authorList>
    </citation>
    <scope>NUCLEOTIDE SEQUENCE</scope>
    <source>
        <strain evidence="6">USAMLcec2-132</strain>
    </source>
</reference>
<feature type="compositionally biased region" description="Low complexity" evidence="4">
    <location>
        <begin position="94"/>
        <end position="106"/>
    </location>
</feature>
<feature type="compositionally biased region" description="Basic residues" evidence="4">
    <location>
        <begin position="35"/>
        <end position="46"/>
    </location>
</feature>
<dbReference type="InterPro" id="IPR043504">
    <property type="entry name" value="Peptidase_S1_PA_chymotrypsin"/>
</dbReference>
<evidence type="ECO:0000256" key="3">
    <source>
        <dbReference type="ARBA" id="ARBA00022801"/>
    </source>
</evidence>
<evidence type="ECO:0000313" key="7">
    <source>
        <dbReference type="Proteomes" id="UP000823891"/>
    </source>
</evidence>
<dbReference type="PRINTS" id="PR00834">
    <property type="entry name" value="PROTEASES2C"/>
</dbReference>
<dbReference type="EMBL" id="DWWS01000027">
    <property type="protein sequence ID" value="HJC23569.1"/>
    <property type="molecule type" value="Genomic_DNA"/>
</dbReference>
<dbReference type="Pfam" id="PF13365">
    <property type="entry name" value="Trypsin_2"/>
    <property type="match status" value="1"/>
</dbReference>
<dbReference type="SUPFAM" id="SSF50156">
    <property type="entry name" value="PDZ domain-like"/>
    <property type="match status" value="1"/>
</dbReference>
<evidence type="ECO:0000256" key="2">
    <source>
        <dbReference type="ARBA" id="ARBA00022670"/>
    </source>
</evidence>
<comment type="similarity">
    <text evidence="1">Belongs to the peptidase S1C family.</text>
</comment>
<reference evidence="6" key="2">
    <citation type="submission" date="2021-04" db="EMBL/GenBank/DDBJ databases">
        <authorList>
            <person name="Gilroy R."/>
        </authorList>
    </citation>
    <scope>NUCLEOTIDE SEQUENCE</scope>
    <source>
        <strain evidence="6">USAMLcec2-132</strain>
    </source>
</reference>
<dbReference type="PANTHER" id="PTHR43343:SF3">
    <property type="entry name" value="PROTEASE DO-LIKE 8, CHLOROPLASTIC"/>
    <property type="match status" value="1"/>
</dbReference>
<evidence type="ECO:0000256" key="1">
    <source>
        <dbReference type="ARBA" id="ARBA00010541"/>
    </source>
</evidence>
<feature type="region of interest" description="Disordered" evidence="4">
    <location>
        <begin position="85"/>
        <end position="115"/>
    </location>
</feature>
<feature type="domain" description="PDZ" evidence="5">
    <location>
        <begin position="353"/>
        <end position="442"/>
    </location>
</feature>
<dbReference type="GO" id="GO:0004252">
    <property type="term" value="F:serine-type endopeptidase activity"/>
    <property type="evidence" value="ECO:0007669"/>
    <property type="project" value="InterPro"/>
</dbReference>
<dbReference type="CDD" id="cd06779">
    <property type="entry name" value="cpPDZ_Deg_HtrA-like"/>
    <property type="match status" value="1"/>
</dbReference>
<dbReference type="Pfam" id="PF17820">
    <property type="entry name" value="PDZ_6"/>
    <property type="match status" value="1"/>
</dbReference>
<comment type="caution">
    <text evidence="6">The sequence shown here is derived from an EMBL/GenBank/DDBJ whole genome shotgun (WGS) entry which is preliminary data.</text>
</comment>
<dbReference type="PROSITE" id="PS50106">
    <property type="entry name" value="PDZ"/>
    <property type="match status" value="1"/>
</dbReference>
<proteinExistence type="inferred from homology"/>
<gene>
    <name evidence="6" type="ORF">H9761_07695</name>
</gene>
<sequence length="474" mass="48591">MSEYSYNNYDQNPYMQNQDMGNAYGNGAPAPQQPPRKRKSSGRAARTAKKIGAITLSAVLFGGVAAGTFQTVNYLTGYQTSQEQAQTGTGGQTGESASAAGSTESSPILQTTASASSGEASVADIAEAVMPSIVSITNRSVQEVQNYFSMFGYYGSQPMEQETESVGSGIIIGQNDSELLIVTNNHVVEGADSLTVSFIDNQAYEANLKGTDSGNDLAVIAVPLADLSADTMSQIKTATLGDSDSLRVGEQVVAIGNALGYGQSVTTGIVSATNRTLTTAADNSTDSSTAAYIQTDAAINPGNSGGALVNMQGEVIGINSAKLASTEVEGMGYAIPITRVSSIISTLMNETTLTRVAQEAQGSIGITVTTVPASVTQAYGIPTGVYVSEVPSGSNAEAAGLRRGDVITALDGRSVTDVSQLQDLLQYYSAGQSVTLTVQSIENNAYAEKTIVTMLTASVGNGAAAGNGAKAAEG</sequence>
<dbReference type="GO" id="GO:0006508">
    <property type="term" value="P:proteolysis"/>
    <property type="evidence" value="ECO:0007669"/>
    <property type="project" value="UniProtKB-KW"/>
</dbReference>
<feature type="compositionally biased region" description="Polar residues" evidence="4">
    <location>
        <begin position="1"/>
        <end position="20"/>
    </location>
</feature>